<name>Q2G4J3_NOVAD</name>
<evidence type="ECO:0000256" key="4">
    <source>
        <dbReference type="ARBA" id="ARBA00022679"/>
    </source>
</evidence>
<evidence type="ECO:0000256" key="6">
    <source>
        <dbReference type="ARBA" id="ARBA00022989"/>
    </source>
</evidence>
<dbReference type="eggNOG" id="COG1807">
    <property type="taxonomic scope" value="Bacteria"/>
</dbReference>
<protein>
    <recommendedName>
        <fullName evidence="9">Glycosyltransferase RgtA/B/C/D-like domain-containing protein</fullName>
    </recommendedName>
</protein>
<organism evidence="10 11">
    <name type="scientific">Novosphingobium aromaticivorans (strain ATCC 700278 / DSM 12444 / CCUG 56034 / CIP 105152 / NBRC 16084 / F199)</name>
    <dbReference type="NCBI Taxonomy" id="279238"/>
    <lineage>
        <taxon>Bacteria</taxon>
        <taxon>Pseudomonadati</taxon>
        <taxon>Pseudomonadota</taxon>
        <taxon>Alphaproteobacteria</taxon>
        <taxon>Sphingomonadales</taxon>
        <taxon>Sphingomonadaceae</taxon>
        <taxon>Novosphingobium</taxon>
    </lineage>
</organism>
<proteinExistence type="predicted"/>
<feature type="transmembrane region" description="Helical" evidence="8">
    <location>
        <begin position="12"/>
        <end position="35"/>
    </location>
</feature>
<keyword evidence="7 8" id="KW-0472">Membrane</keyword>
<feature type="transmembrane region" description="Helical" evidence="8">
    <location>
        <begin position="164"/>
        <end position="195"/>
    </location>
</feature>
<dbReference type="STRING" id="279238.Saro_2794"/>
<dbReference type="GO" id="GO:0016763">
    <property type="term" value="F:pentosyltransferase activity"/>
    <property type="evidence" value="ECO:0007669"/>
    <property type="project" value="TreeGrafter"/>
</dbReference>
<keyword evidence="3" id="KW-0328">Glycosyltransferase</keyword>
<dbReference type="InterPro" id="IPR050297">
    <property type="entry name" value="LipidA_mod_glycosyltrf_83"/>
</dbReference>
<dbReference type="GO" id="GO:0005886">
    <property type="term" value="C:plasma membrane"/>
    <property type="evidence" value="ECO:0007669"/>
    <property type="project" value="UniProtKB-SubCell"/>
</dbReference>
<dbReference type="HOGENOM" id="CLU_046121_0_0_5"/>
<dbReference type="Pfam" id="PF13231">
    <property type="entry name" value="PMT_2"/>
    <property type="match status" value="1"/>
</dbReference>
<evidence type="ECO:0000256" key="8">
    <source>
        <dbReference type="SAM" id="Phobius"/>
    </source>
</evidence>
<feature type="transmembrane region" description="Helical" evidence="8">
    <location>
        <begin position="336"/>
        <end position="352"/>
    </location>
</feature>
<dbReference type="Proteomes" id="UP000009134">
    <property type="component" value="Chromosome"/>
</dbReference>
<dbReference type="AlphaFoldDB" id="Q2G4J3"/>
<evidence type="ECO:0000256" key="5">
    <source>
        <dbReference type="ARBA" id="ARBA00022692"/>
    </source>
</evidence>
<dbReference type="KEGG" id="nar:Saro_2794"/>
<accession>Q2G4J3</accession>
<feature type="transmembrane region" description="Helical" evidence="8">
    <location>
        <begin position="74"/>
        <end position="107"/>
    </location>
</feature>
<dbReference type="PANTHER" id="PTHR33908:SF11">
    <property type="entry name" value="MEMBRANE PROTEIN"/>
    <property type="match status" value="1"/>
</dbReference>
<keyword evidence="11" id="KW-1185">Reference proteome</keyword>
<keyword evidence="5 8" id="KW-0812">Transmembrane</keyword>
<feature type="transmembrane region" description="Helical" evidence="8">
    <location>
        <begin position="291"/>
        <end position="316"/>
    </location>
</feature>
<keyword evidence="2" id="KW-1003">Cell membrane</keyword>
<dbReference type="EMBL" id="CP000248">
    <property type="protein sequence ID" value="ABD27230.1"/>
    <property type="molecule type" value="Genomic_DNA"/>
</dbReference>
<feature type="transmembrane region" description="Helical" evidence="8">
    <location>
        <begin position="259"/>
        <end position="279"/>
    </location>
</feature>
<evidence type="ECO:0000256" key="1">
    <source>
        <dbReference type="ARBA" id="ARBA00004651"/>
    </source>
</evidence>
<feature type="transmembrane region" description="Helical" evidence="8">
    <location>
        <begin position="207"/>
        <end position="232"/>
    </location>
</feature>
<evidence type="ECO:0000256" key="3">
    <source>
        <dbReference type="ARBA" id="ARBA00022676"/>
    </source>
</evidence>
<evidence type="ECO:0000256" key="2">
    <source>
        <dbReference type="ARBA" id="ARBA00022475"/>
    </source>
</evidence>
<sequence length="483" mass="52842">MNTTSFPLVRKMAIDVRAIDLAIILAVTFACRIWWFHSPVLDYDEQLYSYIGQQMLAGKLPYVDIWDRKPIGLFLIFAASHALLGASIAAYLFVAALFSAGGAWIVYRIAGDFAGRETGLVAGLLYTIGMFAFGCMGAQAEVFMTVPCLAMARLLLTRADSRGAMALAMLLGGLAIQIKTSAAPFCVVFGLLVLWTRWRLHRDPVALAGEVLLYGILGLLPTVAVAAFYAMVGHFDAFFYANFLSVFERPAVIGRWHPMTLIIMGTVFLTALVGIWAFLRTGRSYDGGRYAVFMALAVGALASIYATANVLVHYYAFLVPWAVLLATPFYDMRVPIGRLCAGWLLAGYLLAANHPKRLAETHAGEIVFNRFVGEITSEGPGQGLYVFAGAFGFYPATGNDGGRYPYPSHHSNALERAGLGISQEALAKQALARKPKFIISLKLYEASRGRGSVGLVREALRSHYRPIDQGTVMGDDLVLYRRR</sequence>
<evidence type="ECO:0000313" key="10">
    <source>
        <dbReference type="EMBL" id="ABD27230.1"/>
    </source>
</evidence>
<dbReference type="PANTHER" id="PTHR33908">
    <property type="entry name" value="MANNOSYLTRANSFERASE YKCB-RELATED"/>
    <property type="match status" value="1"/>
</dbReference>
<dbReference type="RefSeq" id="WP_011446434.1">
    <property type="nucleotide sequence ID" value="NC_007794.1"/>
</dbReference>
<keyword evidence="4" id="KW-0808">Transferase</keyword>
<comment type="subcellular location">
    <subcellularLocation>
        <location evidence="1">Cell membrane</location>
        <topology evidence="1">Multi-pass membrane protein</topology>
    </subcellularLocation>
</comment>
<evidence type="ECO:0000313" key="11">
    <source>
        <dbReference type="Proteomes" id="UP000009134"/>
    </source>
</evidence>
<evidence type="ECO:0000259" key="9">
    <source>
        <dbReference type="Pfam" id="PF13231"/>
    </source>
</evidence>
<dbReference type="GO" id="GO:0009103">
    <property type="term" value="P:lipopolysaccharide biosynthetic process"/>
    <property type="evidence" value="ECO:0007669"/>
    <property type="project" value="UniProtKB-ARBA"/>
</dbReference>
<reference evidence="11" key="1">
    <citation type="submission" date="2006-01" db="EMBL/GenBank/DDBJ databases">
        <title>Complete sequence of Novosphingobium aromaticivorans DSM 12444.</title>
        <authorList>
            <consortium name="US DOE Joint Genome Institute"/>
            <person name="Copeland A."/>
            <person name="Lucas S."/>
            <person name="Lapidus A."/>
            <person name="Barry K."/>
            <person name="Detter J.C."/>
            <person name="Glavina T."/>
            <person name="Hammon N."/>
            <person name="Israni S."/>
            <person name="Pitluck S."/>
            <person name="Chain P."/>
            <person name="Malfatti S."/>
            <person name="Shin M."/>
            <person name="Vergez L."/>
            <person name="Schmutz J."/>
            <person name="Larimer F."/>
            <person name="Land M."/>
            <person name="Kyrpides N."/>
            <person name="Ivanova N."/>
            <person name="Fredrickson J."/>
            <person name="Balkwill D."/>
            <person name="Romine M.F."/>
            <person name="Richardson P."/>
        </authorList>
    </citation>
    <scope>NUCLEOTIDE SEQUENCE [LARGE SCALE GENOMIC DNA]</scope>
    <source>
        <strain evidence="11">ATCC 700278 / DSM 12444 / CCUG 56034 / CIP 105152 / NBRC 16084 / F199</strain>
    </source>
</reference>
<feature type="domain" description="Glycosyltransferase RgtA/B/C/D-like" evidence="9">
    <location>
        <begin position="69"/>
        <end position="208"/>
    </location>
</feature>
<dbReference type="InterPro" id="IPR038731">
    <property type="entry name" value="RgtA/B/C-like"/>
</dbReference>
<keyword evidence="6 8" id="KW-1133">Transmembrane helix</keyword>
<gene>
    <name evidence="10" type="ordered locus">Saro_2794</name>
</gene>
<evidence type="ECO:0000256" key="7">
    <source>
        <dbReference type="ARBA" id="ARBA00023136"/>
    </source>
</evidence>
<feature type="transmembrane region" description="Helical" evidence="8">
    <location>
        <begin position="119"/>
        <end position="144"/>
    </location>
</feature>